<evidence type="ECO:0000313" key="3">
    <source>
        <dbReference type="Proteomes" id="UP000442695"/>
    </source>
</evidence>
<organism evidence="2 3">
    <name type="scientific">Pseudomonas putida</name>
    <name type="common">Arthrobacter siderocapsulatus</name>
    <dbReference type="NCBI Taxonomy" id="303"/>
    <lineage>
        <taxon>Bacteria</taxon>
        <taxon>Pseudomonadati</taxon>
        <taxon>Pseudomonadota</taxon>
        <taxon>Gammaproteobacteria</taxon>
        <taxon>Pseudomonadales</taxon>
        <taxon>Pseudomonadaceae</taxon>
        <taxon>Pseudomonas</taxon>
    </lineage>
</organism>
<gene>
    <name evidence="2" type="ORF">GN299_18180</name>
</gene>
<name>A0A7V8EFX0_PSEPU</name>
<proteinExistence type="predicted"/>
<feature type="transmembrane region" description="Helical" evidence="1">
    <location>
        <begin position="38"/>
        <end position="57"/>
    </location>
</feature>
<feature type="transmembrane region" description="Helical" evidence="1">
    <location>
        <begin position="14"/>
        <end position="32"/>
    </location>
</feature>
<evidence type="ECO:0000313" key="2">
    <source>
        <dbReference type="EMBL" id="KAF0253447.1"/>
    </source>
</evidence>
<keyword evidence="1" id="KW-1133">Transmembrane helix</keyword>
<evidence type="ECO:0000256" key="1">
    <source>
        <dbReference type="SAM" id="Phobius"/>
    </source>
</evidence>
<dbReference type="RefSeq" id="WP_156859300.1">
    <property type="nucleotide sequence ID" value="NZ_WOWR01000025.1"/>
</dbReference>
<dbReference type="AlphaFoldDB" id="A0A7V8EFX0"/>
<feature type="transmembrane region" description="Helical" evidence="1">
    <location>
        <begin position="69"/>
        <end position="90"/>
    </location>
</feature>
<dbReference type="Proteomes" id="UP000442695">
    <property type="component" value="Unassembled WGS sequence"/>
</dbReference>
<keyword evidence="1" id="KW-0472">Membrane</keyword>
<accession>A0A7V8EFX0</accession>
<keyword evidence="1" id="KW-0812">Transmembrane</keyword>
<protein>
    <submittedName>
        <fullName evidence="2">Uncharacterized protein</fullName>
    </submittedName>
</protein>
<dbReference type="EMBL" id="WOWR01000025">
    <property type="protein sequence ID" value="KAF0253447.1"/>
    <property type="molecule type" value="Genomic_DNA"/>
</dbReference>
<comment type="caution">
    <text evidence="2">The sequence shown here is derived from an EMBL/GenBank/DDBJ whole genome shotgun (WGS) entry which is preliminary data.</text>
</comment>
<sequence>MIKALTHDTSNKRFLAYVALFYVLAMTAGAWVPASSPAFAGANYIKLLLVPLAHAFLLKGARARWPDHYSKIATSAICFYVGLIISTVVATEFR</sequence>
<reference evidence="2 3" key="1">
    <citation type="submission" date="2019-12" db="EMBL/GenBank/DDBJ databases">
        <authorList>
            <person name="Woiski C."/>
        </authorList>
    </citation>
    <scope>NUCLEOTIDE SEQUENCE [LARGE SCALE GENOMIC DNA]</scope>
    <source>
        <strain evidence="2 3">BOE100</strain>
    </source>
</reference>